<dbReference type="InterPro" id="IPR002156">
    <property type="entry name" value="RNaseH_domain"/>
</dbReference>
<dbReference type="PROSITE" id="PS50879">
    <property type="entry name" value="RNASE_H_1"/>
    <property type="match status" value="1"/>
</dbReference>
<evidence type="ECO:0000313" key="2">
    <source>
        <dbReference type="EMBL" id="KXT01984.1"/>
    </source>
</evidence>
<sequence length="208" mass="22503">MTAKPFDRQTAPPATSTTIRTFEMASHGTTTATIPLSAPPFGDQVVYTDGSFDDSGTTAAGCAFVFKDRTTEMWYGFGASFGFQASPKTAELMGIKHALTYAKHNWIGVVTDLEIRADSTFAIGDVQHCWDFGTADWNHHPVTIEICDLMLELRNAASPINVSIQAIRAHSGIRGNDLADELAVTTRRASGMFGRSTTSLAVHDSLVR</sequence>
<dbReference type="InterPro" id="IPR036397">
    <property type="entry name" value="RNaseH_sf"/>
</dbReference>
<protein>
    <recommendedName>
        <fullName evidence="1">RNase H type-1 domain-containing protein</fullName>
    </recommendedName>
</protein>
<dbReference type="Gene3D" id="3.30.420.10">
    <property type="entry name" value="Ribonuclease H-like superfamily/Ribonuclease H"/>
    <property type="match status" value="1"/>
</dbReference>
<accession>A0A139HHN6</accession>
<dbReference type="PANTHER" id="PTHR47723:SF19">
    <property type="entry name" value="POLYNUCLEOTIDYL TRANSFERASE, RIBONUCLEASE H-LIKE SUPERFAMILY PROTEIN"/>
    <property type="match status" value="1"/>
</dbReference>
<proteinExistence type="predicted"/>
<dbReference type="SUPFAM" id="SSF53098">
    <property type="entry name" value="Ribonuclease H-like"/>
    <property type="match status" value="1"/>
</dbReference>
<dbReference type="EMBL" id="LFZN01000047">
    <property type="protein sequence ID" value="KXT01984.1"/>
    <property type="molecule type" value="Genomic_DNA"/>
</dbReference>
<keyword evidence="3" id="KW-1185">Reference proteome</keyword>
<dbReference type="PANTHER" id="PTHR47723">
    <property type="entry name" value="OS05G0353850 PROTEIN"/>
    <property type="match status" value="1"/>
</dbReference>
<dbReference type="Pfam" id="PF00075">
    <property type="entry name" value="RNase_H"/>
    <property type="match status" value="1"/>
</dbReference>
<organism evidence="2 3">
    <name type="scientific">Pseudocercospora eumusae</name>
    <dbReference type="NCBI Taxonomy" id="321146"/>
    <lineage>
        <taxon>Eukaryota</taxon>
        <taxon>Fungi</taxon>
        <taxon>Dikarya</taxon>
        <taxon>Ascomycota</taxon>
        <taxon>Pezizomycotina</taxon>
        <taxon>Dothideomycetes</taxon>
        <taxon>Dothideomycetidae</taxon>
        <taxon>Mycosphaerellales</taxon>
        <taxon>Mycosphaerellaceae</taxon>
        <taxon>Pseudocercospora</taxon>
    </lineage>
</organism>
<gene>
    <name evidence="2" type="ORF">AC578_6516</name>
</gene>
<comment type="caution">
    <text evidence="2">The sequence shown here is derived from an EMBL/GenBank/DDBJ whole genome shotgun (WGS) entry which is preliminary data.</text>
</comment>
<dbReference type="GO" id="GO:0004523">
    <property type="term" value="F:RNA-DNA hybrid ribonuclease activity"/>
    <property type="evidence" value="ECO:0007669"/>
    <property type="project" value="InterPro"/>
</dbReference>
<dbReference type="OrthoDB" id="2755380at2759"/>
<evidence type="ECO:0000313" key="3">
    <source>
        <dbReference type="Proteomes" id="UP000070133"/>
    </source>
</evidence>
<reference evidence="2 3" key="1">
    <citation type="submission" date="2015-07" db="EMBL/GenBank/DDBJ databases">
        <title>Comparative genomics of the Sigatoka disease complex on banana suggests a link between parallel evolutionary changes in Pseudocercospora fijiensis and Pseudocercospora eumusae and increased virulence on the banana host.</title>
        <authorList>
            <person name="Chang T.-C."/>
            <person name="Salvucci A."/>
            <person name="Crous P.W."/>
            <person name="Stergiopoulos I."/>
        </authorList>
    </citation>
    <scope>NUCLEOTIDE SEQUENCE [LARGE SCALE GENOMIC DNA]</scope>
    <source>
        <strain evidence="2 3">CBS 114824</strain>
    </source>
</reference>
<dbReference type="GO" id="GO:0003676">
    <property type="term" value="F:nucleic acid binding"/>
    <property type="evidence" value="ECO:0007669"/>
    <property type="project" value="InterPro"/>
</dbReference>
<dbReference type="InterPro" id="IPR053151">
    <property type="entry name" value="RNase_H-like"/>
</dbReference>
<dbReference type="InterPro" id="IPR012337">
    <property type="entry name" value="RNaseH-like_sf"/>
</dbReference>
<feature type="domain" description="RNase H type-1" evidence="1">
    <location>
        <begin position="40"/>
        <end position="188"/>
    </location>
</feature>
<dbReference type="STRING" id="321146.A0A139HHN6"/>
<dbReference type="Proteomes" id="UP000070133">
    <property type="component" value="Unassembled WGS sequence"/>
</dbReference>
<evidence type="ECO:0000259" key="1">
    <source>
        <dbReference type="PROSITE" id="PS50879"/>
    </source>
</evidence>
<name>A0A139HHN6_9PEZI</name>
<dbReference type="AlphaFoldDB" id="A0A139HHN6"/>